<dbReference type="Pfam" id="PF18201">
    <property type="entry name" value="PIH1_CS"/>
    <property type="match status" value="1"/>
</dbReference>
<evidence type="ECO:0000259" key="3">
    <source>
        <dbReference type="Pfam" id="PF18201"/>
    </source>
</evidence>
<proteinExistence type="inferred from homology"/>
<comment type="caution">
    <text evidence="4">The sequence shown here is derived from an EMBL/GenBank/DDBJ whole genome shotgun (WGS) entry which is preliminary data.</text>
</comment>
<evidence type="ECO:0000313" key="4">
    <source>
        <dbReference type="EMBL" id="KAK3241133.1"/>
    </source>
</evidence>
<dbReference type="AlphaFoldDB" id="A0AAE0EU89"/>
<feature type="region of interest" description="Disordered" evidence="2">
    <location>
        <begin position="1"/>
        <end position="86"/>
    </location>
</feature>
<gene>
    <name evidence="4" type="ORF">CYMTET_49066</name>
</gene>
<feature type="compositionally biased region" description="Basic and acidic residues" evidence="2">
    <location>
        <begin position="10"/>
        <end position="31"/>
    </location>
</feature>
<dbReference type="InterPro" id="IPR041442">
    <property type="entry name" value="PIH1D1/2/3_CS-like"/>
</dbReference>
<comment type="similarity">
    <text evidence="1">Belongs to the PIH1 family.</text>
</comment>
<dbReference type="Proteomes" id="UP001190700">
    <property type="component" value="Unassembled WGS sequence"/>
</dbReference>
<evidence type="ECO:0000313" key="5">
    <source>
        <dbReference type="Proteomes" id="UP001190700"/>
    </source>
</evidence>
<organism evidence="4 5">
    <name type="scientific">Cymbomonas tetramitiformis</name>
    <dbReference type="NCBI Taxonomy" id="36881"/>
    <lineage>
        <taxon>Eukaryota</taxon>
        <taxon>Viridiplantae</taxon>
        <taxon>Chlorophyta</taxon>
        <taxon>Pyramimonadophyceae</taxon>
        <taxon>Pyramimonadales</taxon>
        <taxon>Pyramimonadaceae</taxon>
        <taxon>Cymbomonas</taxon>
    </lineage>
</organism>
<name>A0AAE0EU89_9CHLO</name>
<sequence>EVVAAAAVAKAEREEEATESRRDEGGAHNREALASGSEGDASHSGGSPAEASSSRDAADQESSRETSGERGCESRSAVSSATAGCSVQTPKYTVAEVDIGEDGERAQLVEVLLPGIDCMGLVDLDVGKRSVTLKVKDAYAMHLQLQHEVRIHDVVAKFKKKKCLLTISMPIIKL</sequence>
<dbReference type="EMBL" id="LGRX02033462">
    <property type="protein sequence ID" value="KAK3241133.1"/>
    <property type="molecule type" value="Genomic_DNA"/>
</dbReference>
<accession>A0AAE0EU89</accession>
<evidence type="ECO:0000256" key="1">
    <source>
        <dbReference type="ARBA" id="ARBA00008511"/>
    </source>
</evidence>
<evidence type="ECO:0000256" key="2">
    <source>
        <dbReference type="SAM" id="MobiDB-lite"/>
    </source>
</evidence>
<feature type="domain" description="PIH1D1/2/3 CS-like" evidence="3">
    <location>
        <begin position="108"/>
        <end position="172"/>
    </location>
</feature>
<feature type="non-terminal residue" evidence="4">
    <location>
        <position position="1"/>
    </location>
</feature>
<feature type="compositionally biased region" description="Basic and acidic residues" evidence="2">
    <location>
        <begin position="56"/>
        <end position="73"/>
    </location>
</feature>
<reference evidence="4 5" key="1">
    <citation type="journal article" date="2015" name="Genome Biol. Evol.">
        <title>Comparative Genomics of a Bacterivorous Green Alga Reveals Evolutionary Causalities and Consequences of Phago-Mixotrophic Mode of Nutrition.</title>
        <authorList>
            <person name="Burns J.A."/>
            <person name="Paasch A."/>
            <person name="Narechania A."/>
            <person name="Kim E."/>
        </authorList>
    </citation>
    <scope>NUCLEOTIDE SEQUENCE [LARGE SCALE GENOMIC DNA]</scope>
    <source>
        <strain evidence="4 5">PLY_AMNH</strain>
    </source>
</reference>
<protein>
    <recommendedName>
        <fullName evidence="3">PIH1D1/2/3 CS-like domain-containing protein</fullName>
    </recommendedName>
</protein>
<feature type="compositionally biased region" description="Polar residues" evidence="2">
    <location>
        <begin position="76"/>
        <end position="86"/>
    </location>
</feature>
<keyword evidence="5" id="KW-1185">Reference proteome</keyword>